<dbReference type="SUPFAM" id="SSF55797">
    <property type="entry name" value="PR-1-like"/>
    <property type="match status" value="1"/>
</dbReference>
<dbReference type="EMBL" id="BAABJO010000018">
    <property type="protein sequence ID" value="GAA5128063.1"/>
    <property type="molecule type" value="Genomic_DNA"/>
</dbReference>
<accession>A0ABP9NNC5</accession>
<dbReference type="PANTHER" id="PTHR31157">
    <property type="entry name" value="SCP DOMAIN-CONTAINING PROTEIN"/>
    <property type="match status" value="1"/>
</dbReference>
<keyword evidence="5" id="KW-1185">Reference proteome</keyword>
<feature type="domain" description="SCP" evidence="3">
    <location>
        <begin position="31"/>
        <end position="142"/>
    </location>
</feature>
<dbReference type="Pfam" id="PF00188">
    <property type="entry name" value="CAP"/>
    <property type="match status" value="1"/>
</dbReference>
<gene>
    <name evidence="4" type="ORF">GCM10023320_46300</name>
</gene>
<dbReference type="Proteomes" id="UP001500804">
    <property type="component" value="Unassembled WGS sequence"/>
</dbReference>
<evidence type="ECO:0000256" key="2">
    <source>
        <dbReference type="SAM" id="SignalP"/>
    </source>
</evidence>
<evidence type="ECO:0000259" key="3">
    <source>
        <dbReference type="Pfam" id="PF00188"/>
    </source>
</evidence>
<dbReference type="InterPro" id="IPR014044">
    <property type="entry name" value="CAP_dom"/>
</dbReference>
<evidence type="ECO:0000256" key="1">
    <source>
        <dbReference type="SAM" id="MobiDB-lite"/>
    </source>
</evidence>
<feature type="region of interest" description="Disordered" evidence="1">
    <location>
        <begin position="64"/>
        <end position="86"/>
    </location>
</feature>
<evidence type="ECO:0000313" key="5">
    <source>
        <dbReference type="Proteomes" id="UP001500804"/>
    </source>
</evidence>
<protein>
    <recommendedName>
        <fullName evidence="3">SCP domain-containing protein</fullName>
    </recommendedName>
</protein>
<dbReference type="PANTHER" id="PTHR31157:SF1">
    <property type="entry name" value="SCP DOMAIN-CONTAINING PROTEIN"/>
    <property type="match status" value="1"/>
</dbReference>
<feature type="chain" id="PRO_5046224236" description="SCP domain-containing protein" evidence="2">
    <location>
        <begin position="19"/>
        <end position="144"/>
    </location>
</feature>
<dbReference type="CDD" id="cd05379">
    <property type="entry name" value="CAP_bacterial"/>
    <property type="match status" value="1"/>
</dbReference>
<dbReference type="InterPro" id="IPR035940">
    <property type="entry name" value="CAP_sf"/>
</dbReference>
<dbReference type="Gene3D" id="3.40.33.10">
    <property type="entry name" value="CAP"/>
    <property type="match status" value="1"/>
</dbReference>
<feature type="signal peptide" evidence="2">
    <location>
        <begin position="1"/>
        <end position="18"/>
    </location>
</feature>
<sequence>MLLLFGGAAAAAAPAASAASAAKSLAADVIARTNAIRKEAGCSPVRADERLRSIAQEHASDMARHRYLEHEDRDGTSSDERIGSAGYGNVTGENLANGYPGAAEVMDVWMRSAGHRANIEDCAFTHIGVGYAANGHYWVQDFGG</sequence>
<feature type="compositionally biased region" description="Basic and acidic residues" evidence="1">
    <location>
        <begin position="64"/>
        <end position="82"/>
    </location>
</feature>
<evidence type="ECO:0000313" key="4">
    <source>
        <dbReference type="EMBL" id="GAA5128063.1"/>
    </source>
</evidence>
<reference evidence="5" key="1">
    <citation type="journal article" date="2019" name="Int. J. Syst. Evol. Microbiol.">
        <title>The Global Catalogue of Microorganisms (GCM) 10K type strain sequencing project: providing services to taxonomists for standard genome sequencing and annotation.</title>
        <authorList>
            <consortium name="The Broad Institute Genomics Platform"/>
            <consortium name="The Broad Institute Genome Sequencing Center for Infectious Disease"/>
            <person name="Wu L."/>
            <person name="Ma J."/>
        </authorList>
    </citation>
    <scope>NUCLEOTIDE SEQUENCE [LARGE SCALE GENOMIC DNA]</scope>
    <source>
        <strain evidence="5">JCM 18302</strain>
    </source>
</reference>
<organism evidence="4 5">
    <name type="scientific">Pseudonocardia adelaidensis</name>
    <dbReference type="NCBI Taxonomy" id="648754"/>
    <lineage>
        <taxon>Bacteria</taxon>
        <taxon>Bacillati</taxon>
        <taxon>Actinomycetota</taxon>
        <taxon>Actinomycetes</taxon>
        <taxon>Pseudonocardiales</taxon>
        <taxon>Pseudonocardiaceae</taxon>
        <taxon>Pseudonocardia</taxon>
    </lineage>
</organism>
<keyword evidence="2" id="KW-0732">Signal</keyword>
<name>A0ABP9NNC5_9PSEU</name>
<comment type="caution">
    <text evidence="4">The sequence shown here is derived from an EMBL/GenBank/DDBJ whole genome shotgun (WGS) entry which is preliminary data.</text>
</comment>
<proteinExistence type="predicted"/>